<name>A0A847RQG3_9BACT</name>
<dbReference type="Gene3D" id="2.60.120.560">
    <property type="entry name" value="Exo-inulinase, domain 1"/>
    <property type="match status" value="1"/>
</dbReference>
<dbReference type="Proteomes" id="UP000570474">
    <property type="component" value="Unassembled WGS sequence"/>
</dbReference>
<feature type="chain" id="PRO_5033022306" description="3-keto-disaccharide hydrolase domain-containing protein" evidence="1">
    <location>
        <begin position="22"/>
        <end position="220"/>
    </location>
</feature>
<dbReference type="AlphaFoldDB" id="A0A847RQG3"/>
<proteinExistence type="predicted"/>
<evidence type="ECO:0008006" key="4">
    <source>
        <dbReference type="Google" id="ProtNLM"/>
    </source>
</evidence>
<gene>
    <name evidence="2" type="ORF">HGH92_26735</name>
</gene>
<dbReference type="RefSeq" id="WP_168873871.1">
    <property type="nucleotide sequence ID" value="NZ_JABAIA010000003.1"/>
</dbReference>
<accession>A0A847RQG3</accession>
<protein>
    <recommendedName>
        <fullName evidence="4">3-keto-disaccharide hydrolase domain-containing protein</fullName>
    </recommendedName>
</protein>
<evidence type="ECO:0000313" key="3">
    <source>
        <dbReference type="Proteomes" id="UP000570474"/>
    </source>
</evidence>
<keyword evidence="1" id="KW-0732">Signal</keyword>
<sequence length="220" mass="24414">MRLKLLTFSVLLAITIGKAHSQSSTQPAKEKVLLQMDFDDPANPMVPNIVHGDTASALLQNGHYVLDAQKASRFWALRLGTPAEEVPGCNILEMKMKVTADASQARYGILWNSVQKTPGVFNEFAFCVYSTGQYTIFAKVDNAAYDIAELTACSCINKGTSAYNTLRIEEINSGEFRFFINGQMVHQAMLKVPPFTTFGFYSDAHTTLYVDYVKFAVRAD</sequence>
<keyword evidence="3" id="KW-1185">Reference proteome</keyword>
<feature type="signal peptide" evidence="1">
    <location>
        <begin position="1"/>
        <end position="21"/>
    </location>
</feature>
<evidence type="ECO:0000313" key="2">
    <source>
        <dbReference type="EMBL" id="NLR67930.1"/>
    </source>
</evidence>
<dbReference type="EMBL" id="JABAIA010000003">
    <property type="protein sequence ID" value="NLR67930.1"/>
    <property type="molecule type" value="Genomic_DNA"/>
</dbReference>
<evidence type="ECO:0000256" key="1">
    <source>
        <dbReference type="SAM" id="SignalP"/>
    </source>
</evidence>
<organism evidence="2 3">
    <name type="scientific">Chitinophaga varians</name>
    <dbReference type="NCBI Taxonomy" id="2202339"/>
    <lineage>
        <taxon>Bacteria</taxon>
        <taxon>Pseudomonadati</taxon>
        <taxon>Bacteroidota</taxon>
        <taxon>Chitinophagia</taxon>
        <taxon>Chitinophagales</taxon>
        <taxon>Chitinophagaceae</taxon>
        <taxon>Chitinophaga</taxon>
    </lineage>
</organism>
<reference evidence="2 3" key="1">
    <citation type="submission" date="2020-04" db="EMBL/GenBank/DDBJ databases">
        <authorList>
            <person name="Yin C."/>
        </authorList>
    </citation>
    <scope>NUCLEOTIDE SEQUENCE [LARGE SCALE GENOMIC DNA]</scope>
    <source>
        <strain evidence="2 3">Ae27</strain>
    </source>
</reference>
<comment type="caution">
    <text evidence="2">The sequence shown here is derived from an EMBL/GenBank/DDBJ whole genome shotgun (WGS) entry which is preliminary data.</text>
</comment>